<dbReference type="Proteomes" id="UP001409291">
    <property type="component" value="Unassembled WGS sequence"/>
</dbReference>
<name>A0ABV0BUE5_9SPHI</name>
<dbReference type="InterPro" id="IPR030489">
    <property type="entry name" value="TR_Rrf2-type_CS"/>
</dbReference>
<dbReference type="PANTHER" id="PTHR33221:SF13">
    <property type="entry name" value="TRANSCRIPTIONAL REGULATOR-RELATED"/>
    <property type="match status" value="1"/>
</dbReference>
<dbReference type="PANTHER" id="PTHR33221">
    <property type="entry name" value="WINGED HELIX-TURN-HELIX TRANSCRIPTIONAL REGULATOR, RRF2 FAMILY"/>
    <property type="match status" value="1"/>
</dbReference>
<proteinExistence type="predicted"/>
<sequence>MGVFSKTCEYAMRAVFYIAQSSHEGRKVGIKEIAEKVKLPEPFLGKILQNLSRVGVIQSSKGPNGGFYIDPAGLKKPIADIVLAVDGEQIFIGCGMGLDYCSEKNPCPLHNDFKKVRNHLSAMLKNTTIGQFNLELIKGSLTLSK</sequence>
<gene>
    <name evidence="1" type="ORF">ABE541_13835</name>
</gene>
<dbReference type="Gene3D" id="1.10.10.10">
    <property type="entry name" value="Winged helix-like DNA-binding domain superfamily/Winged helix DNA-binding domain"/>
    <property type="match status" value="1"/>
</dbReference>
<comment type="caution">
    <text evidence="1">The sequence shown here is derived from an EMBL/GenBank/DDBJ whole genome shotgun (WGS) entry which is preliminary data.</text>
</comment>
<accession>A0ABV0BUE5</accession>
<dbReference type="SUPFAM" id="SSF46785">
    <property type="entry name" value="Winged helix' DNA-binding domain"/>
    <property type="match status" value="1"/>
</dbReference>
<dbReference type="InterPro" id="IPR000944">
    <property type="entry name" value="Tscrpt_reg_Rrf2"/>
</dbReference>
<dbReference type="InterPro" id="IPR036390">
    <property type="entry name" value="WH_DNA-bd_sf"/>
</dbReference>
<dbReference type="EMBL" id="JBDJNQ010000006">
    <property type="protein sequence ID" value="MEN5378341.1"/>
    <property type="molecule type" value="Genomic_DNA"/>
</dbReference>
<dbReference type="Pfam" id="PF02082">
    <property type="entry name" value="Rrf2"/>
    <property type="match status" value="1"/>
</dbReference>
<evidence type="ECO:0000313" key="1">
    <source>
        <dbReference type="EMBL" id="MEN5378341.1"/>
    </source>
</evidence>
<dbReference type="PROSITE" id="PS51197">
    <property type="entry name" value="HTH_RRF2_2"/>
    <property type="match status" value="1"/>
</dbReference>
<dbReference type="RefSeq" id="WP_021187868.1">
    <property type="nucleotide sequence ID" value="NZ_JAOQNK010000001.1"/>
</dbReference>
<protein>
    <submittedName>
        <fullName evidence="1">Rrf2 family transcriptional regulator</fullName>
    </submittedName>
</protein>
<dbReference type="PROSITE" id="PS01332">
    <property type="entry name" value="HTH_RRF2_1"/>
    <property type="match status" value="1"/>
</dbReference>
<evidence type="ECO:0000313" key="2">
    <source>
        <dbReference type="Proteomes" id="UP001409291"/>
    </source>
</evidence>
<reference evidence="1 2" key="1">
    <citation type="submission" date="2024-04" db="EMBL/GenBank/DDBJ databases">
        <title>WGS of bacteria from Torrens River.</title>
        <authorList>
            <person name="Wyrsch E.R."/>
            <person name="Drigo B."/>
        </authorList>
    </citation>
    <scope>NUCLEOTIDE SEQUENCE [LARGE SCALE GENOMIC DNA]</scope>
    <source>
        <strain evidence="1 2">TWI391</strain>
    </source>
</reference>
<dbReference type="InterPro" id="IPR036388">
    <property type="entry name" value="WH-like_DNA-bd_sf"/>
</dbReference>
<organism evidence="1 2">
    <name type="scientific">Sphingobacterium kitahiroshimense</name>
    <dbReference type="NCBI Taxonomy" id="470446"/>
    <lineage>
        <taxon>Bacteria</taxon>
        <taxon>Pseudomonadati</taxon>
        <taxon>Bacteroidota</taxon>
        <taxon>Sphingobacteriia</taxon>
        <taxon>Sphingobacteriales</taxon>
        <taxon>Sphingobacteriaceae</taxon>
        <taxon>Sphingobacterium</taxon>
    </lineage>
</organism>
<dbReference type="NCBIfam" id="TIGR00738">
    <property type="entry name" value="rrf2_super"/>
    <property type="match status" value="1"/>
</dbReference>
<keyword evidence="2" id="KW-1185">Reference proteome</keyword>